<feature type="domain" description="SAP" evidence="4">
    <location>
        <begin position="104"/>
        <end position="138"/>
    </location>
</feature>
<proteinExistence type="inferred from homology"/>
<dbReference type="Gene3D" id="1.10.720.30">
    <property type="entry name" value="SAP domain"/>
    <property type="match status" value="3"/>
</dbReference>
<dbReference type="Pfam" id="PF02037">
    <property type="entry name" value="SAP"/>
    <property type="match status" value="3"/>
</dbReference>
<evidence type="ECO:0000259" key="4">
    <source>
        <dbReference type="PROSITE" id="PS50800"/>
    </source>
</evidence>
<dbReference type="SUPFAM" id="SSF68906">
    <property type="entry name" value="SAP domain"/>
    <property type="match status" value="2"/>
</dbReference>
<organism evidence="5 6">
    <name type="scientific">Prymnesium parvum</name>
    <name type="common">Toxic golden alga</name>
    <dbReference type="NCBI Taxonomy" id="97485"/>
    <lineage>
        <taxon>Eukaryota</taxon>
        <taxon>Haptista</taxon>
        <taxon>Haptophyta</taxon>
        <taxon>Prymnesiophyceae</taxon>
        <taxon>Prymnesiales</taxon>
        <taxon>Prymnesiaceae</taxon>
        <taxon>Prymnesium</taxon>
    </lineage>
</organism>
<feature type="domain" description="SAP" evidence="4">
    <location>
        <begin position="52"/>
        <end position="86"/>
    </location>
</feature>
<keyword evidence="1" id="KW-0597">Phosphoprotein</keyword>
<keyword evidence="3" id="KW-0732">Signal</keyword>
<evidence type="ECO:0000256" key="1">
    <source>
        <dbReference type="ARBA" id="ARBA00022553"/>
    </source>
</evidence>
<dbReference type="GO" id="GO:0016973">
    <property type="term" value="P:poly(A)+ mRNA export from nucleus"/>
    <property type="evidence" value="ECO:0007669"/>
    <property type="project" value="TreeGrafter"/>
</dbReference>
<dbReference type="InterPro" id="IPR003034">
    <property type="entry name" value="SAP_dom"/>
</dbReference>
<evidence type="ECO:0000313" key="6">
    <source>
        <dbReference type="Proteomes" id="UP001515480"/>
    </source>
</evidence>
<evidence type="ECO:0000256" key="2">
    <source>
        <dbReference type="ARBA" id="ARBA00046328"/>
    </source>
</evidence>
<comment type="similarity">
    <text evidence="2">Belongs to the SAP domain-containing ribonucleoprotein family.</text>
</comment>
<dbReference type="PROSITE" id="PS50800">
    <property type="entry name" value="SAP"/>
    <property type="match status" value="3"/>
</dbReference>
<comment type="caution">
    <text evidence="5">The sequence shown here is derived from an EMBL/GenBank/DDBJ whole genome shotgun (WGS) entry which is preliminary data.</text>
</comment>
<dbReference type="InterPro" id="IPR036361">
    <property type="entry name" value="SAP_dom_sf"/>
</dbReference>
<feature type="signal peptide" evidence="3">
    <location>
        <begin position="1"/>
        <end position="24"/>
    </location>
</feature>
<feature type="chain" id="PRO_5044238025" description="SAP domain-containing protein" evidence="3">
    <location>
        <begin position="25"/>
        <end position="264"/>
    </location>
</feature>
<name>A0AB34IVN1_PRYPA</name>
<accession>A0AB34IVN1</accession>
<dbReference type="EMBL" id="JBGBPQ010000017">
    <property type="protein sequence ID" value="KAL1507900.1"/>
    <property type="molecule type" value="Genomic_DNA"/>
</dbReference>
<evidence type="ECO:0000313" key="5">
    <source>
        <dbReference type="EMBL" id="KAL1507900.1"/>
    </source>
</evidence>
<dbReference type="Proteomes" id="UP001515480">
    <property type="component" value="Unassembled WGS sequence"/>
</dbReference>
<reference evidence="5 6" key="1">
    <citation type="journal article" date="2024" name="Science">
        <title>Giant polyketide synthase enzymes in the biosynthesis of giant marine polyether toxins.</title>
        <authorList>
            <person name="Fallon T.R."/>
            <person name="Shende V.V."/>
            <person name="Wierzbicki I.H."/>
            <person name="Pendleton A.L."/>
            <person name="Watervoot N.F."/>
            <person name="Auber R.P."/>
            <person name="Gonzalez D.J."/>
            <person name="Wisecaver J.H."/>
            <person name="Moore B.S."/>
        </authorList>
    </citation>
    <scope>NUCLEOTIDE SEQUENCE [LARGE SCALE GENOMIC DNA]</scope>
    <source>
        <strain evidence="5 6">12B1</strain>
    </source>
</reference>
<keyword evidence="6" id="KW-1185">Reference proteome</keyword>
<feature type="domain" description="SAP" evidence="4">
    <location>
        <begin position="149"/>
        <end position="183"/>
    </location>
</feature>
<gene>
    <name evidence="5" type="ORF">AB1Y20_007506</name>
</gene>
<dbReference type="InterPro" id="IPR052240">
    <property type="entry name" value="SAP_domain_ribonucleoprotein"/>
</dbReference>
<evidence type="ECO:0000256" key="3">
    <source>
        <dbReference type="SAM" id="SignalP"/>
    </source>
</evidence>
<dbReference type="PANTHER" id="PTHR46551">
    <property type="entry name" value="SAP DOMAIN-CONTAINING RIBONUCLEOPROTEIN"/>
    <property type="match status" value="1"/>
</dbReference>
<dbReference type="AlphaFoldDB" id="A0AB34IVN1"/>
<dbReference type="SMART" id="SM00513">
    <property type="entry name" value="SAP"/>
    <property type="match status" value="3"/>
</dbReference>
<dbReference type="PANTHER" id="PTHR46551:SF1">
    <property type="entry name" value="SAP DOMAIN-CONTAINING RIBONUCLEOPROTEIN"/>
    <property type="match status" value="1"/>
</dbReference>
<sequence length="264" mass="29060">MPNPRRTLHGFALTLLLIPLASHALHTIPSPPRSPHHRCAAPLALADPPDCAEAATVPQLRAALRVRGLRISGRKAELVRRLAAFEARGDAPATPPRRRARPSAELPTTAQLREALRARGLPLSGRRSDLLVRLRLAEASARIGEPFAQETRTVAQLRAELRARGLPVSGRKAHLLQRLAIADRVESLPRRRYLTTVLVSFMEKSTSHDVLDSVKSVFGFEMWSGRGSRARLTYSMGIAINQALDDFVVENGAYVRYILGGFDI</sequence>
<dbReference type="GO" id="GO:0005634">
    <property type="term" value="C:nucleus"/>
    <property type="evidence" value="ECO:0007669"/>
    <property type="project" value="TreeGrafter"/>
</dbReference>
<protein>
    <recommendedName>
        <fullName evidence="4">SAP domain-containing protein</fullName>
    </recommendedName>
</protein>